<gene>
    <name evidence="2" type="ORF">DBV15_02935</name>
</gene>
<evidence type="ECO:0000256" key="1">
    <source>
        <dbReference type="SAM" id="MobiDB-lite"/>
    </source>
</evidence>
<comment type="caution">
    <text evidence="2">The sequence shown here is derived from an EMBL/GenBank/DDBJ whole genome shotgun (WGS) entry which is preliminary data.</text>
</comment>
<reference evidence="2 3" key="1">
    <citation type="journal article" date="2019" name="Philos. Trans. R. Soc. Lond., B, Biol. Sci.">
        <title>Ant behaviour and brain gene expression of defending hosts depend on the ecological success of the intruding social parasite.</title>
        <authorList>
            <person name="Kaur R."/>
            <person name="Stoldt M."/>
            <person name="Jongepier E."/>
            <person name="Feldmeyer B."/>
            <person name="Menzel F."/>
            <person name="Bornberg-Bauer E."/>
            <person name="Foitzik S."/>
        </authorList>
    </citation>
    <scope>NUCLEOTIDE SEQUENCE [LARGE SCALE GENOMIC DNA]</scope>
    <source>
        <tissue evidence="2">Whole body</tissue>
    </source>
</reference>
<feature type="region of interest" description="Disordered" evidence="1">
    <location>
        <begin position="1"/>
        <end position="38"/>
    </location>
</feature>
<keyword evidence="3" id="KW-1185">Reference proteome</keyword>
<proteinExistence type="predicted"/>
<accession>A0A4S2JPA3</accession>
<dbReference type="EMBL" id="QBLH01003519">
    <property type="protein sequence ID" value="TGZ37720.1"/>
    <property type="molecule type" value="Genomic_DNA"/>
</dbReference>
<organism evidence="2 3">
    <name type="scientific">Temnothorax longispinosus</name>
    <dbReference type="NCBI Taxonomy" id="300112"/>
    <lineage>
        <taxon>Eukaryota</taxon>
        <taxon>Metazoa</taxon>
        <taxon>Ecdysozoa</taxon>
        <taxon>Arthropoda</taxon>
        <taxon>Hexapoda</taxon>
        <taxon>Insecta</taxon>
        <taxon>Pterygota</taxon>
        <taxon>Neoptera</taxon>
        <taxon>Endopterygota</taxon>
        <taxon>Hymenoptera</taxon>
        <taxon>Apocrita</taxon>
        <taxon>Aculeata</taxon>
        <taxon>Formicoidea</taxon>
        <taxon>Formicidae</taxon>
        <taxon>Myrmicinae</taxon>
        <taxon>Temnothorax</taxon>
    </lineage>
</organism>
<dbReference type="Proteomes" id="UP000310200">
    <property type="component" value="Unassembled WGS sequence"/>
</dbReference>
<protein>
    <submittedName>
        <fullName evidence="2">Uncharacterized protein</fullName>
    </submittedName>
</protein>
<name>A0A4S2JPA3_9HYME</name>
<evidence type="ECO:0000313" key="2">
    <source>
        <dbReference type="EMBL" id="TGZ37720.1"/>
    </source>
</evidence>
<dbReference type="AlphaFoldDB" id="A0A4S2JPA3"/>
<sequence>MRRRSSVAGTPSAPAEETECTRVTRDSQSTHARGDRNKVAPVLSGKIASAMFSSPSFLSVRAYLPFRPRQFLIGDDANARTRKGNSFTLEFSIACRGRNVI</sequence>
<evidence type="ECO:0000313" key="3">
    <source>
        <dbReference type="Proteomes" id="UP000310200"/>
    </source>
</evidence>